<dbReference type="AlphaFoldDB" id="A0A8X6P7Q8"/>
<dbReference type="EMBL" id="BMAW01112533">
    <property type="protein sequence ID" value="GFT53023.1"/>
    <property type="molecule type" value="Genomic_DNA"/>
</dbReference>
<evidence type="ECO:0000256" key="2">
    <source>
        <dbReference type="SAM" id="MobiDB-lite"/>
    </source>
</evidence>
<organism evidence="3 4">
    <name type="scientific">Nephila pilipes</name>
    <name type="common">Giant wood spider</name>
    <name type="synonym">Nephila maculata</name>
    <dbReference type="NCBI Taxonomy" id="299642"/>
    <lineage>
        <taxon>Eukaryota</taxon>
        <taxon>Metazoa</taxon>
        <taxon>Ecdysozoa</taxon>
        <taxon>Arthropoda</taxon>
        <taxon>Chelicerata</taxon>
        <taxon>Arachnida</taxon>
        <taxon>Araneae</taxon>
        <taxon>Araneomorphae</taxon>
        <taxon>Entelegynae</taxon>
        <taxon>Araneoidea</taxon>
        <taxon>Nephilidae</taxon>
        <taxon>Nephila</taxon>
    </lineage>
</organism>
<accession>A0A8X6P7Q8</accession>
<feature type="region of interest" description="Disordered" evidence="2">
    <location>
        <begin position="298"/>
        <end position="337"/>
    </location>
</feature>
<dbReference type="OrthoDB" id="9975373at2759"/>
<gene>
    <name evidence="3" type="primary">PCED1A</name>
    <name evidence="3" type="ORF">NPIL_616891</name>
</gene>
<feature type="compositionally biased region" description="Basic residues" evidence="2">
    <location>
        <begin position="326"/>
        <end position="337"/>
    </location>
</feature>
<evidence type="ECO:0000313" key="3">
    <source>
        <dbReference type="EMBL" id="GFT53023.1"/>
    </source>
</evidence>
<name>A0A8X6P7Q8_NEPPI</name>
<proteinExistence type="inferred from homology"/>
<dbReference type="InterPro" id="IPR036514">
    <property type="entry name" value="SGNH_hydro_sf"/>
</dbReference>
<evidence type="ECO:0000256" key="1">
    <source>
        <dbReference type="ARBA" id="ARBA00037957"/>
    </source>
</evidence>
<keyword evidence="4" id="KW-1185">Reference proteome</keyword>
<evidence type="ECO:0000313" key="4">
    <source>
        <dbReference type="Proteomes" id="UP000887013"/>
    </source>
</evidence>
<comment type="similarity">
    <text evidence="1">Belongs to the PC-esterase family.</text>
</comment>
<dbReference type="Proteomes" id="UP000887013">
    <property type="component" value="Unassembled WGS sequence"/>
</dbReference>
<feature type="compositionally biased region" description="Basic residues" evidence="2">
    <location>
        <begin position="299"/>
        <end position="308"/>
    </location>
</feature>
<comment type="caution">
    <text evidence="3">The sequence shown here is derived from an EMBL/GenBank/DDBJ whole genome shotgun (WGS) entry which is preliminary data.</text>
</comment>
<sequence>MFDIFLREDMCNLLKKKSVVFMGDSNVRALYKDFLCLLHKTQFISNRILRNKMENTVFGDKLVFHGLKSNGRNYREEREATIQSTKVSFFFLTKVFDDYVKKILKRITDTSNPDVIIINCCLWDITRWGCDGVKKYKENLKLLMKELKKYVPDCLVIWITAPPIACEVKGGFLVKELQFQKYSLRFHVVEANHYARKIVVENGFDVLDFYYHLKMQIHRRSGDGIHWGPSAVRYMTNLLLTHISLAWNVSLPHRYESINFEKNLLLATEDNNVGISKSKMKEINKITFKGSAAAYSCGRNKKKSKNKRGSPPCHKVAKKNETTHAHMSRIKKKKRRKRIRRWRQQNIGYSPACHMNGSYQSNNCNILPFIGLNHIPLPSYSPGHCESHNFPDNAYNMPRNTHQSNFMSNNVQCFNLPYNFNQQYFDYTNNNNSHLNFTSKQNMYAFSKLNIVSNRTNWQPMQPIRIFTDNNSISCNSYSMKILHAFPQIESFSLKNDFASNDVSDCLFHF</sequence>
<dbReference type="PANTHER" id="PTHR14469">
    <property type="entry name" value="SARCOMA ANTIGEN NY-SAR-23"/>
    <property type="match status" value="1"/>
</dbReference>
<reference evidence="3" key="1">
    <citation type="submission" date="2020-08" db="EMBL/GenBank/DDBJ databases">
        <title>Multicomponent nature underlies the extraordinary mechanical properties of spider dragline silk.</title>
        <authorList>
            <person name="Kono N."/>
            <person name="Nakamura H."/>
            <person name="Mori M."/>
            <person name="Yoshida Y."/>
            <person name="Ohtoshi R."/>
            <person name="Malay A.D."/>
            <person name="Moran D.A.P."/>
            <person name="Tomita M."/>
            <person name="Numata K."/>
            <person name="Arakawa K."/>
        </authorList>
    </citation>
    <scope>NUCLEOTIDE SEQUENCE</scope>
</reference>
<dbReference type="PANTHER" id="PTHR14469:SF0">
    <property type="entry name" value="FAMILY WITH SEQUENCE SIMILARITY 113"/>
    <property type="match status" value="1"/>
</dbReference>
<dbReference type="Gene3D" id="3.40.50.1110">
    <property type="entry name" value="SGNH hydrolase"/>
    <property type="match status" value="1"/>
</dbReference>
<dbReference type="SUPFAM" id="SSF52266">
    <property type="entry name" value="SGNH hydrolase"/>
    <property type="match status" value="1"/>
</dbReference>
<protein>
    <submittedName>
        <fullName evidence="3">PC-esterase domain-containing protein 1A</fullName>
    </submittedName>
</protein>